<gene>
    <name evidence="3" type="primary">LOC116292120</name>
</gene>
<accession>A0A6P8HRC7</accession>
<reference evidence="3" key="1">
    <citation type="submission" date="2025-08" db="UniProtKB">
        <authorList>
            <consortium name="RefSeq"/>
        </authorList>
    </citation>
    <scope>IDENTIFICATION</scope>
</reference>
<evidence type="ECO:0000259" key="1">
    <source>
        <dbReference type="PROSITE" id="PS00028"/>
    </source>
</evidence>
<keyword evidence="2" id="KW-1185">Reference proteome</keyword>
<evidence type="ECO:0000313" key="3">
    <source>
        <dbReference type="RefSeq" id="XP_031555232.1"/>
    </source>
</evidence>
<protein>
    <submittedName>
        <fullName evidence="3">Uncharacterized protein LOC116292120</fullName>
    </submittedName>
</protein>
<feature type="domain" description="C2H2-type" evidence="1">
    <location>
        <begin position="243"/>
        <end position="267"/>
    </location>
</feature>
<dbReference type="GeneID" id="116292120"/>
<dbReference type="PANTHER" id="PTHR33845">
    <property type="entry name" value="C2H2-TYPE DOMAIN-CONTAINING PROTEIN"/>
    <property type="match status" value="1"/>
</dbReference>
<evidence type="ECO:0000313" key="2">
    <source>
        <dbReference type="Proteomes" id="UP000515163"/>
    </source>
</evidence>
<dbReference type="AlphaFoldDB" id="A0A6P8HRC7"/>
<dbReference type="InterPro" id="IPR013087">
    <property type="entry name" value="Znf_C2H2_type"/>
</dbReference>
<dbReference type="OrthoDB" id="5987529at2759"/>
<dbReference type="PROSITE" id="PS00028">
    <property type="entry name" value="ZINC_FINGER_C2H2_1"/>
    <property type="match status" value="1"/>
</dbReference>
<sequence>MHVCYCSQVRTFVHILEKCNQDWFSVLSVLENLFLELPKTLPNIKEVFLRSDNAGCYHNAALITSIHTIAKKQGLILKNYSFSEANSGKDVCDRNIAPLKAHINRYLNEGQDITSAEHLKEAIDSYGGLKGCQAAIIELDTNIQSATKPFKLKGISKLKQFEYNIGGEMTVWQAWNIGKGMKISKTGSPQGETGVIVTRPFLEPKVTSGILKKIIVEPSSCPAAKNEPNVPDVKDKEPVKFYCPEEVCIKAYSCSRYLKQHLDIGKHEFKLHEESQYDQIRRKWAQKCTSLKPPNPSCPPMVSSASTSEEVHVPDLVTGWALKKSKQCNRFPLHVKSYLVGQFLIGEDTGRKVTPAETSTRMRSMRDSNGKRVFDKEDWLTVQQITSYFSRLVAMKKLGQLPPAPLTEEEEEEVEVAVRTTERYNLRERVLRKLTL</sequence>
<dbReference type="RefSeq" id="XP_031555232.1">
    <property type="nucleotide sequence ID" value="XM_031699372.1"/>
</dbReference>
<proteinExistence type="predicted"/>
<name>A0A6P8HRC7_ACTTE</name>
<dbReference type="InParanoid" id="A0A6P8HRC7"/>
<dbReference type="KEGG" id="aten:116292120"/>
<dbReference type="Proteomes" id="UP000515163">
    <property type="component" value="Unplaced"/>
</dbReference>
<dbReference type="PANTHER" id="PTHR33845:SF1">
    <property type="entry name" value="C2H2-TYPE DOMAIN-CONTAINING PROTEIN"/>
    <property type="match status" value="1"/>
</dbReference>
<organism evidence="2 3">
    <name type="scientific">Actinia tenebrosa</name>
    <name type="common">Australian red waratah sea anemone</name>
    <dbReference type="NCBI Taxonomy" id="6105"/>
    <lineage>
        <taxon>Eukaryota</taxon>
        <taxon>Metazoa</taxon>
        <taxon>Cnidaria</taxon>
        <taxon>Anthozoa</taxon>
        <taxon>Hexacorallia</taxon>
        <taxon>Actiniaria</taxon>
        <taxon>Actiniidae</taxon>
        <taxon>Actinia</taxon>
    </lineage>
</organism>